<dbReference type="EMBL" id="JAFIQS010000005">
    <property type="protein sequence ID" value="KAG5168668.1"/>
    <property type="molecule type" value="Genomic_DNA"/>
</dbReference>
<reference evidence="2" key="1">
    <citation type="submission" date="2021-02" db="EMBL/GenBank/DDBJ databases">
        <title>Psilocybe cubensis genome.</title>
        <authorList>
            <person name="Mckernan K.J."/>
            <person name="Crawford S."/>
            <person name="Trippe A."/>
            <person name="Kane L.T."/>
            <person name="Mclaughlin S."/>
        </authorList>
    </citation>
    <scope>NUCLEOTIDE SEQUENCE [LARGE SCALE GENOMIC DNA]</scope>
    <source>
        <strain evidence="2">MGC-MH-2018</strain>
    </source>
</reference>
<evidence type="ECO:0000313" key="2">
    <source>
        <dbReference type="EMBL" id="KAG5168668.1"/>
    </source>
</evidence>
<proteinExistence type="predicted"/>
<feature type="compositionally biased region" description="Low complexity" evidence="1">
    <location>
        <begin position="35"/>
        <end position="53"/>
    </location>
</feature>
<evidence type="ECO:0000256" key="1">
    <source>
        <dbReference type="SAM" id="MobiDB-lite"/>
    </source>
</evidence>
<organism evidence="2">
    <name type="scientific">Psilocybe cubensis</name>
    <name type="common">Psychedelic mushroom</name>
    <name type="synonym">Stropharia cubensis</name>
    <dbReference type="NCBI Taxonomy" id="181762"/>
    <lineage>
        <taxon>Eukaryota</taxon>
        <taxon>Fungi</taxon>
        <taxon>Dikarya</taxon>
        <taxon>Basidiomycota</taxon>
        <taxon>Agaricomycotina</taxon>
        <taxon>Agaricomycetes</taxon>
        <taxon>Agaricomycetidae</taxon>
        <taxon>Agaricales</taxon>
        <taxon>Agaricineae</taxon>
        <taxon>Strophariaceae</taxon>
        <taxon>Psilocybe</taxon>
    </lineage>
</organism>
<comment type="caution">
    <text evidence="2">The sequence shown here is derived from an EMBL/GenBank/DDBJ whole genome shotgun (WGS) entry which is preliminary data.</text>
</comment>
<feature type="region of interest" description="Disordered" evidence="1">
    <location>
        <begin position="69"/>
        <end position="96"/>
    </location>
</feature>
<feature type="compositionally biased region" description="Low complexity" evidence="1">
    <location>
        <begin position="69"/>
        <end position="91"/>
    </location>
</feature>
<dbReference type="OrthoDB" id="3051534at2759"/>
<name>A0A8H7XXF2_PSICU</name>
<sequence>MSSHLFSYSHSSLAIPARLQDACGRFLPGALAVQSSSSESDTDSVPSSPSVQSTDDKTSLVTALLSISLSSPTPSSPSSLSSLSSSMSGSNSGEGVPSSSGIGLGGIILTNKQFEILLNCGLIGSPCVEVPTPPPPPPVAPVAASMQIPTFISNAASSSATSESLLDLFPNVPRATILEIIQFTFHPLNLNKLDLSAHEKVHDVRSSIVLENDNITVKETRNCLRV</sequence>
<protein>
    <submittedName>
        <fullName evidence="2">Uncharacterized protein</fullName>
    </submittedName>
</protein>
<dbReference type="AlphaFoldDB" id="A0A8H7XXF2"/>
<gene>
    <name evidence="2" type="ORF">JR316_005220</name>
</gene>
<feature type="region of interest" description="Disordered" evidence="1">
    <location>
        <begin position="35"/>
        <end position="56"/>
    </location>
</feature>
<accession>A0A8H7XXF2</accession>